<reference evidence="4" key="1">
    <citation type="submission" date="2020-06" db="EMBL/GenBank/DDBJ databases">
        <title>Whole Genome Sequence of Bradyrhizobium sp. Strain 66S1MB.</title>
        <authorList>
            <person name="Bromfield E."/>
            <person name="Cloutier S."/>
        </authorList>
    </citation>
    <scope>NUCLEOTIDE SEQUENCE</scope>
    <source>
        <strain evidence="4">66S1MB</strain>
    </source>
</reference>
<keyword evidence="2" id="KW-0233">DNA recombination</keyword>
<dbReference type="Pfam" id="PF20172">
    <property type="entry name" value="DUF6538"/>
    <property type="match status" value="1"/>
</dbReference>
<evidence type="ECO:0000256" key="2">
    <source>
        <dbReference type="ARBA" id="ARBA00023172"/>
    </source>
</evidence>
<gene>
    <name evidence="4" type="ORF">HU230_39795</name>
</gene>
<protein>
    <submittedName>
        <fullName evidence="4">Tyrosine-type recombinase/integrase</fullName>
    </submittedName>
</protein>
<name>A0A974AE96_9BRAD</name>
<feature type="domain" description="DUF6538" evidence="3">
    <location>
        <begin position="13"/>
        <end position="67"/>
    </location>
</feature>
<dbReference type="InterPro" id="IPR011010">
    <property type="entry name" value="DNA_brk_join_enz"/>
</dbReference>
<evidence type="ECO:0000313" key="4">
    <source>
        <dbReference type="EMBL" id="NVL11697.1"/>
    </source>
</evidence>
<accession>A0A974AE96</accession>
<dbReference type="GO" id="GO:0003677">
    <property type="term" value="F:DNA binding"/>
    <property type="evidence" value="ECO:0007669"/>
    <property type="project" value="UniProtKB-KW"/>
</dbReference>
<evidence type="ECO:0000259" key="3">
    <source>
        <dbReference type="Pfam" id="PF20172"/>
    </source>
</evidence>
<dbReference type="CDD" id="cd01184">
    <property type="entry name" value="INT_C_like_1"/>
    <property type="match status" value="1"/>
</dbReference>
<comment type="caution">
    <text evidence="4">The sequence shown here is derived from an EMBL/GenBank/DDBJ whole genome shotgun (WGS) entry which is preliminary data.</text>
</comment>
<dbReference type="InterPro" id="IPR010998">
    <property type="entry name" value="Integrase_recombinase_N"/>
</dbReference>
<dbReference type="InterPro" id="IPR046668">
    <property type="entry name" value="DUF6538"/>
</dbReference>
<dbReference type="GO" id="GO:0015074">
    <property type="term" value="P:DNA integration"/>
    <property type="evidence" value="ECO:0007669"/>
    <property type="project" value="InterPro"/>
</dbReference>
<dbReference type="Gene3D" id="1.10.443.10">
    <property type="entry name" value="Intergrase catalytic core"/>
    <property type="match status" value="1"/>
</dbReference>
<dbReference type="InterPro" id="IPR013762">
    <property type="entry name" value="Integrase-like_cat_sf"/>
</dbReference>
<keyword evidence="1" id="KW-0238">DNA-binding</keyword>
<dbReference type="AlphaFoldDB" id="A0A974AE96"/>
<dbReference type="SUPFAM" id="SSF56349">
    <property type="entry name" value="DNA breaking-rejoining enzymes"/>
    <property type="match status" value="1"/>
</dbReference>
<dbReference type="GO" id="GO:0006310">
    <property type="term" value="P:DNA recombination"/>
    <property type="evidence" value="ECO:0007669"/>
    <property type="project" value="UniProtKB-KW"/>
</dbReference>
<dbReference type="Gene3D" id="1.10.150.130">
    <property type="match status" value="1"/>
</dbReference>
<proteinExistence type="predicted"/>
<dbReference type="EMBL" id="JABWSX010000001">
    <property type="protein sequence ID" value="NVL11697.1"/>
    <property type="molecule type" value="Genomic_DNA"/>
</dbReference>
<sequence>MPLAMSRPWKHPNSGVYWLRKGVPEDLRALVGKREEKRSLQTRDPVEAKRRHAEALAEIEERWANLRAGPKALTEREAHQLAAVVHDRWLQQHADNPSQQTAWNVDLADRLFAPPRRLRSYNILDPDFDDPNGVQILQMERWCLEGADECLATRGMVVDDQSRRLLAKAIAAAVQRASLTLARLAMGEVPASGFLPVQSAVVPFAASQQPLPLTDLVKGWAAERRPAAKTLYEWSRVVRQLGDYLGHSDARRLTGEDLIGWKQSMVEGGLRPKTIQDAKLAPMRAILQWGVHNKHIASNPAEGISLDARSKQGEKKRSFSDEEAKIILRAALAEKDPVRRWVPWIGAYSGARVSEICQLRSEDIIKIEEIWCMKFDPEAGSLKTSGSERIIPLHPALIEAGFLKFVAKIKAGPIFAALAPDKFGKRGGNGTKVIGRFVRQLGLTDTRLSPSHSWRHRIKTSGRKHGLAQDILDAITGHGSRSVADSYGEFPVEALYREISKIPKLEL</sequence>
<organism evidence="4">
    <name type="scientific">Bradyrhizobium quebecense</name>
    <dbReference type="NCBI Taxonomy" id="2748629"/>
    <lineage>
        <taxon>Bacteria</taxon>
        <taxon>Pseudomonadati</taxon>
        <taxon>Pseudomonadota</taxon>
        <taxon>Alphaproteobacteria</taxon>
        <taxon>Hyphomicrobiales</taxon>
        <taxon>Nitrobacteraceae</taxon>
        <taxon>Bradyrhizobium</taxon>
    </lineage>
</organism>
<evidence type="ECO:0000256" key="1">
    <source>
        <dbReference type="ARBA" id="ARBA00023125"/>
    </source>
</evidence>